<gene>
    <name evidence="3" type="ORF">DBT54_09480</name>
</gene>
<feature type="region of interest" description="Disordered" evidence="2">
    <location>
        <begin position="124"/>
        <end position="154"/>
    </location>
</feature>
<protein>
    <recommendedName>
        <fullName evidence="5">DUF536 domain-containing protein</fullName>
    </recommendedName>
</protein>
<organism evidence="3 4">
    <name type="scientific">Aerococcus urinae</name>
    <dbReference type="NCBI Taxonomy" id="1376"/>
    <lineage>
        <taxon>Bacteria</taxon>
        <taxon>Bacillati</taxon>
        <taxon>Bacillota</taxon>
        <taxon>Bacilli</taxon>
        <taxon>Lactobacillales</taxon>
        <taxon>Aerococcaceae</taxon>
        <taxon>Aerococcus</taxon>
    </lineage>
</organism>
<evidence type="ECO:0000313" key="3">
    <source>
        <dbReference type="EMBL" id="RAV77237.1"/>
    </source>
</evidence>
<evidence type="ECO:0000256" key="1">
    <source>
        <dbReference type="SAM" id="Coils"/>
    </source>
</evidence>
<evidence type="ECO:0000256" key="2">
    <source>
        <dbReference type="SAM" id="MobiDB-lite"/>
    </source>
</evidence>
<evidence type="ECO:0008006" key="5">
    <source>
        <dbReference type="Google" id="ProtNLM"/>
    </source>
</evidence>
<dbReference type="AlphaFoldDB" id="A0A329PI46"/>
<dbReference type="RefSeq" id="WP_101560579.1">
    <property type="nucleotide sequence ID" value="NZ_JAMDYC010000021.1"/>
</dbReference>
<accession>A0A329PI46</accession>
<comment type="caution">
    <text evidence="3">The sequence shown here is derived from an EMBL/GenBank/DDBJ whole genome shotgun (WGS) entry which is preliminary data.</text>
</comment>
<sequence length="154" mass="17910">MSGKVVSFKINEEKYAILKKEADEKGLSVGQYVRQKILEEEKDDDEREFTNLEFNLKNEEITQKLIQAKDEQISSLNKQVDTLQDQLSSAMKSVTKLADQQQQLTLSLQESLFKIEKEPLKDDYMAETSENASESSSVKTENETKSFWSRFWRK</sequence>
<feature type="coiled-coil region" evidence="1">
    <location>
        <begin position="66"/>
        <end position="93"/>
    </location>
</feature>
<feature type="compositionally biased region" description="Low complexity" evidence="2">
    <location>
        <begin position="126"/>
        <end position="137"/>
    </location>
</feature>
<name>A0A329PI46_9LACT</name>
<dbReference type="EMBL" id="QMHM01000034">
    <property type="protein sequence ID" value="RAV77237.1"/>
    <property type="molecule type" value="Genomic_DNA"/>
</dbReference>
<proteinExistence type="predicted"/>
<dbReference type="Proteomes" id="UP000251923">
    <property type="component" value="Unassembled WGS sequence"/>
</dbReference>
<evidence type="ECO:0000313" key="4">
    <source>
        <dbReference type="Proteomes" id="UP000251923"/>
    </source>
</evidence>
<reference evidence="3 4" key="1">
    <citation type="submission" date="2018-04" db="EMBL/GenBank/DDBJ databases">
        <title>Aerococcus urinae genomes.</title>
        <authorList>
            <person name="Hilt E."/>
            <person name="Gilbert N.M."/>
            <person name="Thomas-White K."/>
            <person name="Putonti C."/>
            <person name="Lewis A.L."/>
            <person name="Visck K.L."/>
            <person name="Wolfe A.J."/>
        </authorList>
    </citation>
    <scope>NUCLEOTIDE SEQUENCE [LARGE SCALE GENOMIC DNA]</scope>
    <source>
        <strain evidence="3 4">UMB7480</strain>
    </source>
</reference>
<keyword evidence="1" id="KW-0175">Coiled coil</keyword>